<dbReference type="EMBL" id="GIBP01000795">
    <property type="protein sequence ID" value="NDV29764.1"/>
    <property type="molecule type" value="Transcribed_RNA"/>
</dbReference>
<dbReference type="AlphaFoldDB" id="A0A6B2KYD2"/>
<feature type="transmembrane region" description="Helical" evidence="10">
    <location>
        <begin position="188"/>
        <end position="215"/>
    </location>
</feature>
<keyword evidence="6" id="KW-0406">Ion transport</keyword>
<comment type="subcellular location">
    <subcellularLocation>
        <location evidence="1">Membrane</location>
        <topology evidence="1">Multi-pass membrane protein</topology>
    </subcellularLocation>
</comment>
<feature type="transmembrane region" description="Helical" evidence="10">
    <location>
        <begin position="150"/>
        <end position="176"/>
    </location>
</feature>
<accession>A0A6B2KYD2</accession>
<feature type="signal peptide" evidence="11">
    <location>
        <begin position="1"/>
        <end position="21"/>
    </location>
</feature>
<evidence type="ECO:0000256" key="10">
    <source>
        <dbReference type="SAM" id="Phobius"/>
    </source>
</evidence>
<evidence type="ECO:0000256" key="1">
    <source>
        <dbReference type="ARBA" id="ARBA00004141"/>
    </source>
</evidence>
<dbReference type="InterPro" id="IPR050970">
    <property type="entry name" value="Cl_channel_volt-gated"/>
</dbReference>
<evidence type="ECO:0000256" key="11">
    <source>
        <dbReference type="SAM" id="SignalP"/>
    </source>
</evidence>
<evidence type="ECO:0000313" key="12">
    <source>
        <dbReference type="EMBL" id="NDV29764.1"/>
    </source>
</evidence>
<dbReference type="Pfam" id="PF00654">
    <property type="entry name" value="Voltage_CLC"/>
    <property type="match status" value="1"/>
</dbReference>
<dbReference type="Gene3D" id="3.10.580.10">
    <property type="entry name" value="CBS-domain"/>
    <property type="match status" value="2"/>
</dbReference>
<feature type="chain" id="PRO_5025660426" description="Chloride channel protein" evidence="11">
    <location>
        <begin position="22"/>
        <end position="748"/>
    </location>
</feature>
<sequence>MNETWLFLMLLGFSCALLGVACDTAMRWLVEKRREWSSWEEIPFFANYVIWVLLGILYACVSAFCVAEINPHSSGSGMPSIKSILSGLILPQYLSIRCLVAKTIGVIGTIAAGLACGKEGPYVHMCAMLAYQLTRIPIFKRIRKNNGIKIQMLGAGCAAGFGVTFGAPIGGVLYSIETTSTYYFVQNLWKAFFCAFCATALIKLLGSDGLLALFVTEFNSELPYTTLELLFFIIAGFLYGLAGALFVFYVEQITLLRKKYKILQRPYLQAILTATVTGVFTFPLDPLRKGQSAIIGGFFVNGPMMDWQSPNILFNLTLFTIISFILCGYTICIPIVSGLFTPTVILGASSGRLLGELMNLAFPALGINPGGYAVVGAAAFSAGVTRTVASGIIVFELTGQMTHLLPVLMTVLIAASVGNFFTLSVYDTLLREKGLPYIPAIKNSKLMKKTVGYVMTTDMHLLTTDMNYHDLQHLLKNSEEHVYPLVNNKDERIFLCQIQRFALERHLFKQEISYRQLVTHLEDSSSDSSDDDHAMADNLKVIGISIDADLERRRRRHKEEKRERRRRRKEKKLKQKEKELLAIQQKLEMSIQQAKLQGTSEAIPGSPSPLPLESSADIIAQFAAEKSVKKLKKLEKLEKKQKTIPSKAEYFSSKCGFDNLAKYLASHGTAGHEELQGPVALDPERFIEGEGDNSGVDLCPYTVMETSPLSKVHFMFAVMGLSHIWVVREGRLMGLVAKENLMNMEKKE</sequence>
<feature type="transmembrane region" description="Helical" evidence="10">
    <location>
        <begin position="312"/>
        <end position="340"/>
    </location>
</feature>
<dbReference type="Gene3D" id="1.10.3080.10">
    <property type="entry name" value="Clc chloride channel"/>
    <property type="match status" value="1"/>
</dbReference>
<keyword evidence="5 10" id="KW-1133">Transmembrane helix</keyword>
<feature type="transmembrane region" description="Helical" evidence="10">
    <location>
        <begin position="404"/>
        <end position="426"/>
    </location>
</feature>
<dbReference type="InterPro" id="IPR046342">
    <property type="entry name" value="CBS_dom_sf"/>
</dbReference>
<protein>
    <recommendedName>
        <fullName evidence="13">Chloride channel protein</fullName>
    </recommendedName>
</protein>
<evidence type="ECO:0008006" key="13">
    <source>
        <dbReference type="Google" id="ProtNLM"/>
    </source>
</evidence>
<keyword evidence="4" id="KW-0677">Repeat</keyword>
<feature type="region of interest" description="Disordered" evidence="9">
    <location>
        <begin position="553"/>
        <end position="575"/>
    </location>
</feature>
<evidence type="ECO:0000256" key="3">
    <source>
        <dbReference type="ARBA" id="ARBA00022692"/>
    </source>
</evidence>
<dbReference type="InterPro" id="IPR014743">
    <property type="entry name" value="Cl-channel_core"/>
</dbReference>
<dbReference type="SUPFAM" id="SSF54631">
    <property type="entry name" value="CBS-domain pair"/>
    <property type="match status" value="2"/>
</dbReference>
<feature type="transmembrane region" description="Helical" evidence="10">
    <location>
        <begin position="227"/>
        <end position="247"/>
    </location>
</feature>
<proteinExistence type="predicted"/>
<evidence type="ECO:0000256" key="6">
    <source>
        <dbReference type="ARBA" id="ARBA00023065"/>
    </source>
</evidence>
<keyword evidence="7 10" id="KW-0472">Membrane</keyword>
<feature type="transmembrane region" description="Helical" evidence="10">
    <location>
        <begin position="360"/>
        <end position="384"/>
    </location>
</feature>
<evidence type="ECO:0000256" key="8">
    <source>
        <dbReference type="ARBA" id="ARBA00023214"/>
    </source>
</evidence>
<feature type="transmembrane region" description="Helical" evidence="10">
    <location>
        <begin position="88"/>
        <end position="115"/>
    </location>
</feature>
<evidence type="ECO:0000256" key="4">
    <source>
        <dbReference type="ARBA" id="ARBA00022737"/>
    </source>
</evidence>
<evidence type="ECO:0000256" key="2">
    <source>
        <dbReference type="ARBA" id="ARBA00022448"/>
    </source>
</evidence>
<dbReference type="PRINTS" id="PR00762">
    <property type="entry name" value="CLCHANNEL"/>
</dbReference>
<name>A0A6B2KYD2_9EUKA</name>
<dbReference type="SUPFAM" id="SSF81340">
    <property type="entry name" value="Clc chloride channel"/>
    <property type="match status" value="1"/>
</dbReference>
<evidence type="ECO:0000256" key="9">
    <source>
        <dbReference type="SAM" id="MobiDB-lite"/>
    </source>
</evidence>
<dbReference type="PANTHER" id="PTHR45720:SF10">
    <property type="entry name" value="CHLORIDE CHANNEL PROTEIN 2"/>
    <property type="match status" value="1"/>
</dbReference>
<evidence type="ECO:0000256" key="7">
    <source>
        <dbReference type="ARBA" id="ARBA00023136"/>
    </source>
</evidence>
<keyword evidence="8" id="KW-0868">Chloride</keyword>
<dbReference type="PANTHER" id="PTHR45720">
    <property type="entry name" value="CHLORIDE CHANNEL PROTEIN 2"/>
    <property type="match status" value="1"/>
</dbReference>
<organism evidence="12">
    <name type="scientific">Arcella intermedia</name>
    <dbReference type="NCBI Taxonomy" id="1963864"/>
    <lineage>
        <taxon>Eukaryota</taxon>
        <taxon>Amoebozoa</taxon>
        <taxon>Tubulinea</taxon>
        <taxon>Elardia</taxon>
        <taxon>Arcellinida</taxon>
        <taxon>Sphaerothecina</taxon>
        <taxon>Arcellidae</taxon>
        <taxon>Arcella</taxon>
    </lineage>
</organism>
<keyword evidence="11" id="KW-0732">Signal</keyword>
<dbReference type="GO" id="GO:0005247">
    <property type="term" value="F:voltage-gated chloride channel activity"/>
    <property type="evidence" value="ECO:0007669"/>
    <property type="project" value="TreeGrafter"/>
</dbReference>
<evidence type="ECO:0000256" key="5">
    <source>
        <dbReference type="ARBA" id="ARBA00022989"/>
    </source>
</evidence>
<reference evidence="12" key="1">
    <citation type="journal article" date="2020" name="J. Eukaryot. Microbiol.">
        <title>De novo Sequencing, Assembly and Annotation of the Transcriptome for the Free-Living Testate Amoeba Arcella intermedia.</title>
        <authorList>
            <person name="Ribeiro G.M."/>
            <person name="Porfirio-Sousa A.L."/>
            <person name="Maurer-Alcala X.X."/>
            <person name="Katz L.A."/>
            <person name="Lahr D.J.G."/>
        </authorList>
    </citation>
    <scope>NUCLEOTIDE SEQUENCE</scope>
</reference>
<feature type="transmembrane region" description="Helical" evidence="10">
    <location>
        <begin position="45"/>
        <end position="67"/>
    </location>
</feature>
<dbReference type="InterPro" id="IPR001807">
    <property type="entry name" value="ClC"/>
</dbReference>
<keyword evidence="2" id="KW-0813">Transport</keyword>
<keyword evidence="3 10" id="KW-0812">Transmembrane</keyword>
<dbReference type="GO" id="GO:0016020">
    <property type="term" value="C:membrane"/>
    <property type="evidence" value="ECO:0007669"/>
    <property type="project" value="UniProtKB-SubCell"/>
</dbReference>